<dbReference type="EMBL" id="GL732758">
    <property type="protein sequence ID" value="EFX65184.1"/>
    <property type="molecule type" value="Genomic_DNA"/>
</dbReference>
<dbReference type="Proteomes" id="UP000000305">
    <property type="component" value="Unassembled WGS sequence"/>
</dbReference>
<evidence type="ECO:0000313" key="2">
    <source>
        <dbReference type="EMBL" id="EFX65184.1"/>
    </source>
</evidence>
<evidence type="ECO:0000313" key="1">
    <source>
        <dbReference type="EMBL" id="EFX60017.1"/>
    </source>
</evidence>
<dbReference type="eggNOG" id="ENOG502SVEU">
    <property type="taxonomic scope" value="Eukaryota"/>
</dbReference>
<dbReference type="KEGG" id="dpx:DAPPUDRAFT_73041"/>
<sequence length="106" mass="12469">RIDFKIALLTYRCLHCLAPRYLSSLLRLPVSSRLACDRLISMKSRTNTYGCRSFKTYAPQLWNSLPQNVRIASSLAQFRSRLKTHLITVAFRDVIDQRARRERKRL</sequence>
<dbReference type="HOGENOM" id="CLU_000680_37_2_1"/>
<reference evidence="2 3" key="1">
    <citation type="journal article" date="2011" name="Science">
        <title>The ecoresponsive genome of Daphnia pulex.</title>
        <authorList>
            <person name="Colbourne J.K."/>
            <person name="Pfrender M.E."/>
            <person name="Gilbert D."/>
            <person name="Thomas W.K."/>
            <person name="Tucker A."/>
            <person name="Oakley T.H."/>
            <person name="Tokishita S."/>
            <person name="Aerts A."/>
            <person name="Arnold G.J."/>
            <person name="Basu M.K."/>
            <person name="Bauer D.J."/>
            <person name="Caceres C.E."/>
            <person name="Carmel L."/>
            <person name="Casola C."/>
            <person name="Choi J.H."/>
            <person name="Detter J.C."/>
            <person name="Dong Q."/>
            <person name="Dusheyko S."/>
            <person name="Eads B.D."/>
            <person name="Frohlich T."/>
            <person name="Geiler-Samerotte K.A."/>
            <person name="Gerlach D."/>
            <person name="Hatcher P."/>
            <person name="Jogdeo S."/>
            <person name="Krijgsveld J."/>
            <person name="Kriventseva E.V."/>
            <person name="Kultz D."/>
            <person name="Laforsch C."/>
            <person name="Lindquist E."/>
            <person name="Lopez J."/>
            <person name="Manak J.R."/>
            <person name="Muller J."/>
            <person name="Pangilinan J."/>
            <person name="Patwardhan R.P."/>
            <person name="Pitluck S."/>
            <person name="Pritham E.J."/>
            <person name="Rechtsteiner A."/>
            <person name="Rho M."/>
            <person name="Rogozin I.B."/>
            <person name="Sakarya O."/>
            <person name="Salamov A."/>
            <person name="Schaack S."/>
            <person name="Shapiro H."/>
            <person name="Shiga Y."/>
            <person name="Skalitzky C."/>
            <person name="Smith Z."/>
            <person name="Souvorov A."/>
            <person name="Sung W."/>
            <person name="Tang Z."/>
            <person name="Tsuchiya D."/>
            <person name="Tu H."/>
            <person name="Vos H."/>
            <person name="Wang M."/>
            <person name="Wolf Y.I."/>
            <person name="Yamagata H."/>
            <person name="Yamada T."/>
            <person name="Ye Y."/>
            <person name="Shaw J.R."/>
            <person name="Andrews J."/>
            <person name="Crease T.J."/>
            <person name="Tang H."/>
            <person name="Lucas S.M."/>
            <person name="Robertson H.M."/>
            <person name="Bork P."/>
            <person name="Koonin E.V."/>
            <person name="Zdobnov E.M."/>
            <person name="Grigoriev I.V."/>
            <person name="Lynch M."/>
            <person name="Boore J.L."/>
        </authorList>
    </citation>
    <scope>NUCLEOTIDE SEQUENCE [LARGE SCALE GENOMIC DNA]</scope>
</reference>
<gene>
    <name evidence="2" type="ORF">DAPPUDRAFT_65649</name>
    <name evidence="1" type="ORF">DAPPUDRAFT_73041</name>
</gene>
<evidence type="ECO:0008006" key="4">
    <source>
        <dbReference type="Google" id="ProtNLM"/>
    </source>
</evidence>
<proteinExistence type="predicted"/>
<dbReference type="EMBL" id="GL737307">
    <property type="protein sequence ID" value="EFX60017.1"/>
    <property type="molecule type" value="Genomic_DNA"/>
</dbReference>
<feature type="non-terminal residue" evidence="2">
    <location>
        <position position="1"/>
    </location>
</feature>
<keyword evidence="3" id="KW-1185">Reference proteome</keyword>
<dbReference type="KEGG" id="dpx:DAPPUDRAFT_65649"/>
<dbReference type="STRING" id="6669.E9HSV5"/>
<evidence type="ECO:0000313" key="3">
    <source>
        <dbReference type="Proteomes" id="UP000000305"/>
    </source>
</evidence>
<name>E9HSV5_DAPPU</name>
<dbReference type="AlphaFoldDB" id="E9HSV5"/>
<organism evidence="2 3">
    <name type="scientific">Daphnia pulex</name>
    <name type="common">Water flea</name>
    <dbReference type="NCBI Taxonomy" id="6669"/>
    <lineage>
        <taxon>Eukaryota</taxon>
        <taxon>Metazoa</taxon>
        <taxon>Ecdysozoa</taxon>
        <taxon>Arthropoda</taxon>
        <taxon>Crustacea</taxon>
        <taxon>Branchiopoda</taxon>
        <taxon>Diplostraca</taxon>
        <taxon>Cladocera</taxon>
        <taxon>Anomopoda</taxon>
        <taxon>Daphniidae</taxon>
        <taxon>Daphnia</taxon>
    </lineage>
</organism>
<dbReference type="OrthoDB" id="5953030at2759"/>
<accession>E9HSV5</accession>
<protein>
    <recommendedName>
        <fullName evidence="4">Tick transposon</fullName>
    </recommendedName>
</protein>